<dbReference type="EMBL" id="HBUF01355453">
    <property type="protein sequence ID" value="CAG6717127.1"/>
    <property type="molecule type" value="Transcribed_RNA"/>
</dbReference>
<name>A0A8D8Y3G3_9HEMI</name>
<reference evidence="1" key="1">
    <citation type="submission" date="2021-05" db="EMBL/GenBank/DDBJ databases">
        <authorList>
            <person name="Alioto T."/>
            <person name="Alioto T."/>
            <person name="Gomez Garrido J."/>
        </authorList>
    </citation>
    <scope>NUCLEOTIDE SEQUENCE</scope>
</reference>
<dbReference type="AlphaFoldDB" id="A0A8D8Y3G3"/>
<accession>A0A8D8Y3G3</accession>
<dbReference type="EMBL" id="HBUF01355450">
    <property type="protein sequence ID" value="CAG6717124.1"/>
    <property type="molecule type" value="Transcribed_RNA"/>
</dbReference>
<sequence length="163" mass="18249">MYVTRSFVNTASLRQNPNPGLSSHNYISPSCLTFLTSDIPTNTLKPIKILLRDSEDASTSIQATQQQSQSPSTNTTGFTCPSVVRPLLQVQGWSHKSHEGSIVQRRSSKPDNIAPMNVQLHVCVHYYDVPRRTYLGLKGRYDHIGLMNILPSCFSYVQIQIRG</sequence>
<protein>
    <submittedName>
        <fullName evidence="1">Uncharacterized protein</fullName>
    </submittedName>
</protein>
<evidence type="ECO:0000313" key="1">
    <source>
        <dbReference type="EMBL" id="CAG6717124.1"/>
    </source>
</evidence>
<organism evidence="1">
    <name type="scientific">Cacopsylla melanoneura</name>
    <dbReference type="NCBI Taxonomy" id="428564"/>
    <lineage>
        <taxon>Eukaryota</taxon>
        <taxon>Metazoa</taxon>
        <taxon>Ecdysozoa</taxon>
        <taxon>Arthropoda</taxon>
        <taxon>Hexapoda</taxon>
        <taxon>Insecta</taxon>
        <taxon>Pterygota</taxon>
        <taxon>Neoptera</taxon>
        <taxon>Paraneoptera</taxon>
        <taxon>Hemiptera</taxon>
        <taxon>Sternorrhyncha</taxon>
        <taxon>Psylloidea</taxon>
        <taxon>Psyllidae</taxon>
        <taxon>Psyllinae</taxon>
        <taxon>Cacopsylla</taxon>
    </lineage>
</organism>
<proteinExistence type="predicted"/>
<dbReference type="EMBL" id="HBUF01355449">
    <property type="protein sequence ID" value="CAG6717123.1"/>
    <property type="molecule type" value="Transcribed_RNA"/>
</dbReference>